<evidence type="ECO:0000313" key="3">
    <source>
        <dbReference type="Proteomes" id="UP000008495"/>
    </source>
</evidence>
<organism evidence="2 3">
    <name type="scientific">Austwickia chelonae NBRC 105200</name>
    <dbReference type="NCBI Taxonomy" id="1184607"/>
    <lineage>
        <taxon>Bacteria</taxon>
        <taxon>Bacillati</taxon>
        <taxon>Actinomycetota</taxon>
        <taxon>Actinomycetes</taxon>
        <taxon>Micrococcales</taxon>
        <taxon>Dermatophilaceae</taxon>
        <taxon>Austwickia</taxon>
    </lineage>
</organism>
<dbReference type="AlphaFoldDB" id="K6VRB4"/>
<gene>
    <name evidence="2" type="ORF">AUCHE_22_00690</name>
</gene>
<sequence length="325" mass="35073">MVSPWVGECPGGMAGKYTMSAMTGVCAVREMYVETPAGRIAVQDYGGSGVDVLFVHSLGFCGPQWRLLAEAVADRCRPVSFDLPGHGHTSVPLREADDLWRCLAEVIEGAGLERPVVVAHDMAVWPAMVTGVVHADLVRALVLVGGSMARTLEGRGLLADPDLRRALVERFRVGATGRGVEAARELQRELVARVSEDWMLSGLESGFGAEIEHSIVFGADGRWVNTPTVETMENAFRFDGPSSLAPSPELYAQLWVPTWLVGLSEGFDGNLLDAGRDLSERYPQISVRLLMSGQWPQYTAVPELAEVVGSVIRQVAVGERASGSR</sequence>
<dbReference type="eggNOG" id="COG0596">
    <property type="taxonomic scope" value="Bacteria"/>
</dbReference>
<reference evidence="2 3" key="1">
    <citation type="submission" date="2012-08" db="EMBL/GenBank/DDBJ databases">
        <title>Whole genome shotgun sequence of Austwickia chelonae NBRC 105200.</title>
        <authorList>
            <person name="Yoshida I."/>
            <person name="Hosoyama A."/>
            <person name="Tsuchikane K."/>
            <person name="Katsumata H."/>
            <person name="Ando Y."/>
            <person name="Ohji S."/>
            <person name="Hamada M."/>
            <person name="Tamura T."/>
            <person name="Yamazoe A."/>
            <person name="Yamazaki S."/>
            <person name="Fujita N."/>
        </authorList>
    </citation>
    <scope>NUCLEOTIDE SEQUENCE [LARGE SCALE GENOMIC DNA]</scope>
    <source>
        <strain evidence="2 3">NBRC 105200</strain>
    </source>
</reference>
<dbReference type="GO" id="GO:0003824">
    <property type="term" value="F:catalytic activity"/>
    <property type="evidence" value="ECO:0007669"/>
    <property type="project" value="UniProtKB-ARBA"/>
</dbReference>
<dbReference type="EMBL" id="BAGZ01000022">
    <property type="protein sequence ID" value="GAB79299.1"/>
    <property type="molecule type" value="Genomic_DNA"/>
</dbReference>
<dbReference type="Gene3D" id="3.40.50.1820">
    <property type="entry name" value="alpha/beta hydrolase"/>
    <property type="match status" value="1"/>
</dbReference>
<name>K6VRB4_9MICO</name>
<comment type="caution">
    <text evidence="2">The sequence shown here is derived from an EMBL/GenBank/DDBJ whole genome shotgun (WGS) entry which is preliminary data.</text>
</comment>
<evidence type="ECO:0000259" key="1">
    <source>
        <dbReference type="Pfam" id="PF00561"/>
    </source>
</evidence>
<evidence type="ECO:0000313" key="2">
    <source>
        <dbReference type="EMBL" id="GAB79299.1"/>
    </source>
</evidence>
<dbReference type="PANTHER" id="PTHR43798">
    <property type="entry name" value="MONOACYLGLYCEROL LIPASE"/>
    <property type="match status" value="1"/>
</dbReference>
<protein>
    <recommendedName>
        <fullName evidence="1">AB hydrolase-1 domain-containing protein</fullName>
    </recommendedName>
</protein>
<proteinExistence type="predicted"/>
<dbReference type="Pfam" id="PF00561">
    <property type="entry name" value="Abhydrolase_1"/>
    <property type="match status" value="1"/>
</dbReference>
<keyword evidence="3" id="KW-1185">Reference proteome</keyword>
<dbReference type="InterPro" id="IPR000073">
    <property type="entry name" value="AB_hydrolase_1"/>
</dbReference>
<dbReference type="InterPro" id="IPR029058">
    <property type="entry name" value="AB_hydrolase_fold"/>
</dbReference>
<dbReference type="OrthoDB" id="63519at2"/>
<dbReference type="Proteomes" id="UP000008495">
    <property type="component" value="Unassembled WGS sequence"/>
</dbReference>
<dbReference type="InterPro" id="IPR050266">
    <property type="entry name" value="AB_hydrolase_sf"/>
</dbReference>
<dbReference type="SUPFAM" id="SSF53474">
    <property type="entry name" value="alpha/beta-Hydrolases"/>
    <property type="match status" value="1"/>
</dbReference>
<dbReference type="STRING" id="100225.SAMN05421595_2608"/>
<feature type="domain" description="AB hydrolase-1" evidence="1">
    <location>
        <begin position="52"/>
        <end position="182"/>
    </location>
</feature>
<accession>K6VRB4</accession>